<proteinExistence type="predicted"/>
<organism evidence="7 8">
    <name type="scientific">Congzhengia minquanensis</name>
    <dbReference type="NCBI Taxonomy" id="2763657"/>
    <lineage>
        <taxon>Bacteria</taxon>
        <taxon>Bacillati</taxon>
        <taxon>Bacillota</taxon>
        <taxon>Clostridia</taxon>
        <taxon>Eubacteriales</taxon>
        <taxon>Oscillospiraceae</taxon>
        <taxon>Congzhengia</taxon>
    </lineage>
</organism>
<evidence type="ECO:0000256" key="2">
    <source>
        <dbReference type="ARBA" id="ARBA00022692"/>
    </source>
</evidence>
<keyword evidence="7" id="KW-0436">Ligase</keyword>
<name>A0A926DKM7_9FIRM</name>
<comment type="subcellular location">
    <subcellularLocation>
        <location evidence="1">Membrane</location>
        <topology evidence="1">Multi-pass membrane protein</topology>
    </subcellularLocation>
</comment>
<feature type="transmembrane region" description="Helical" evidence="5">
    <location>
        <begin position="84"/>
        <end position="106"/>
    </location>
</feature>
<feature type="transmembrane region" description="Helical" evidence="5">
    <location>
        <begin position="52"/>
        <end position="78"/>
    </location>
</feature>
<feature type="transmembrane region" description="Helical" evidence="5">
    <location>
        <begin position="113"/>
        <end position="133"/>
    </location>
</feature>
<feature type="domain" description="O-antigen ligase-related" evidence="6">
    <location>
        <begin position="241"/>
        <end position="392"/>
    </location>
</feature>
<dbReference type="AlphaFoldDB" id="A0A926DKM7"/>
<feature type="transmembrane region" description="Helical" evidence="5">
    <location>
        <begin position="381"/>
        <end position="402"/>
    </location>
</feature>
<sequence>MAEAGALKLSPMLGQKNNEPSILRRFLSFDHILLLIGFATCALCGPLPQYNLILSFILLTCVVLSIRSNTFYVYAALFMYFREFMLLGGSTVYRVYSYLVIFKVILDIKNVKLRVAALPPMIVFSLFCIFGIGRLDMRAGIQSLMDLVVLYFILAKILADDDLMRLYLFVFLLGGVASGIFGWTAEASVNIDVGVGVTTEITRVYGALYDANYAGFYYSVCLLTVMLLKGLKWWMRAAFGAYFFVVLFQTGSLSGLLTCLVALVLVVIMKYRSRSIPFLVLLFFCLIGFAIAAWNVPAVRNIAAIGSIVTRVNEKMMYLALGRWDMLTTGRYDLWQTVVSHFNRQPMLGKLFGGNVITTLMTDESLFHKDLACHQMYLQSLLNFGIVGAITIFLSLASTFVYRIFRFFTVDKRAENSDIKMIQISFVAVFLVFGLSVDYFVDWRFLFFFLI</sequence>
<keyword evidence="3 5" id="KW-1133">Transmembrane helix</keyword>
<feature type="transmembrane region" description="Helical" evidence="5">
    <location>
        <begin position="240"/>
        <end position="269"/>
    </location>
</feature>
<feature type="transmembrane region" description="Helical" evidence="5">
    <location>
        <begin position="166"/>
        <end position="185"/>
    </location>
</feature>
<protein>
    <submittedName>
        <fullName evidence="7">O-antigen ligase family protein</fullName>
    </submittedName>
</protein>
<dbReference type="InterPro" id="IPR007016">
    <property type="entry name" value="O-antigen_ligase-rel_domated"/>
</dbReference>
<keyword evidence="8" id="KW-1185">Reference proteome</keyword>
<evidence type="ECO:0000256" key="3">
    <source>
        <dbReference type="ARBA" id="ARBA00022989"/>
    </source>
</evidence>
<keyword evidence="4 5" id="KW-0472">Membrane</keyword>
<evidence type="ECO:0000256" key="4">
    <source>
        <dbReference type="ARBA" id="ARBA00023136"/>
    </source>
</evidence>
<accession>A0A926DKM7</accession>
<evidence type="ECO:0000313" key="7">
    <source>
        <dbReference type="EMBL" id="MBC8539803.1"/>
    </source>
</evidence>
<feature type="transmembrane region" description="Helical" evidence="5">
    <location>
        <begin position="275"/>
        <end position="296"/>
    </location>
</feature>
<dbReference type="RefSeq" id="WP_177680308.1">
    <property type="nucleotide sequence ID" value="NZ_JACRSU010000001.1"/>
</dbReference>
<dbReference type="GO" id="GO:0016874">
    <property type="term" value="F:ligase activity"/>
    <property type="evidence" value="ECO:0007669"/>
    <property type="project" value="UniProtKB-KW"/>
</dbReference>
<gene>
    <name evidence="7" type="ORF">H8698_02285</name>
</gene>
<dbReference type="EMBL" id="JACRSU010000001">
    <property type="protein sequence ID" value="MBC8539803.1"/>
    <property type="molecule type" value="Genomic_DNA"/>
</dbReference>
<keyword evidence="2 5" id="KW-0812">Transmembrane</keyword>
<feature type="transmembrane region" description="Helical" evidence="5">
    <location>
        <begin position="26"/>
        <end position="45"/>
    </location>
</feature>
<dbReference type="GO" id="GO:0016020">
    <property type="term" value="C:membrane"/>
    <property type="evidence" value="ECO:0007669"/>
    <property type="project" value="UniProtKB-SubCell"/>
</dbReference>
<comment type="caution">
    <text evidence="7">The sequence shown here is derived from an EMBL/GenBank/DDBJ whole genome shotgun (WGS) entry which is preliminary data.</text>
</comment>
<evidence type="ECO:0000256" key="1">
    <source>
        <dbReference type="ARBA" id="ARBA00004141"/>
    </source>
</evidence>
<dbReference type="Pfam" id="PF04932">
    <property type="entry name" value="Wzy_C"/>
    <property type="match status" value="1"/>
</dbReference>
<feature type="transmembrane region" description="Helical" evidence="5">
    <location>
        <begin position="205"/>
        <end position="228"/>
    </location>
</feature>
<evidence type="ECO:0000313" key="8">
    <source>
        <dbReference type="Proteomes" id="UP000611762"/>
    </source>
</evidence>
<feature type="transmembrane region" description="Helical" evidence="5">
    <location>
        <begin position="139"/>
        <end position="159"/>
    </location>
</feature>
<evidence type="ECO:0000259" key="6">
    <source>
        <dbReference type="Pfam" id="PF04932"/>
    </source>
</evidence>
<reference evidence="7" key="1">
    <citation type="submission" date="2020-08" db="EMBL/GenBank/DDBJ databases">
        <title>Genome public.</title>
        <authorList>
            <person name="Liu C."/>
            <person name="Sun Q."/>
        </authorList>
    </citation>
    <scope>NUCLEOTIDE SEQUENCE</scope>
    <source>
        <strain evidence="7">H8</strain>
    </source>
</reference>
<dbReference type="Proteomes" id="UP000611762">
    <property type="component" value="Unassembled WGS sequence"/>
</dbReference>
<evidence type="ECO:0000256" key="5">
    <source>
        <dbReference type="SAM" id="Phobius"/>
    </source>
</evidence>
<feature type="transmembrane region" description="Helical" evidence="5">
    <location>
        <begin position="422"/>
        <end position="441"/>
    </location>
</feature>